<protein>
    <submittedName>
        <fullName evidence="7">LysR family transcriptional regulator</fullName>
    </submittedName>
</protein>
<evidence type="ECO:0000256" key="1">
    <source>
        <dbReference type="ARBA" id="ARBA00009437"/>
    </source>
</evidence>
<evidence type="ECO:0000256" key="3">
    <source>
        <dbReference type="ARBA" id="ARBA00023125"/>
    </source>
</evidence>
<keyword evidence="2" id="KW-0805">Transcription regulation</keyword>
<dbReference type="InterPro" id="IPR036388">
    <property type="entry name" value="WH-like_DNA-bd_sf"/>
</dbReference>
<evidence type="ECO:0000256" key="2">
    <source>
        <dbReference type="ARBA" id="ARBA00023015"/>
    </source>
</evidence>
<dbReference type="OrthoDB" id="9785745at2"/>
<proteinExistence type="inferred from homology"/>
<dbReference type="PANTHER" id="PTHR30126:SF100">
    <property type="entry name" value="LYSR-FAMILY TRANSCRIPTIONAL REGULATOR"/>
    <property type="match status" value="1"/>
</dbReference>
<comment type="similarity">
    <text evidence="1">Belongs to the LysR transcriptional regulatory family.</text>
</comment>
<dbReference type="Gene3D" id="1.10.10.10">
    <property type="entry name" value="Winged helix-like DNA-binding domain superfamily/Winged helix DNA-binding domain"/>
    <property type="match status" value="1"/>
</dbReference>
<dbReference type="Pfam" id="PF00126">
    <property type="entry name" value="HTH_1"/>
    <property type="match status" value="1"/>
</dbReference>
<dbReference type="InterPro" id="IPR000847">
    <property type="entry name" value="LysR_HTH_N"/>
</dbReference>
<gene>
    <name evidence="7" type="ORF">BUZ61_03055</name>
    <name evidence="6" type="ORF">J3T88_10340</name>
</gene>
<keyword evidence="3" id="KW-0238">DNA-binding</keyword>
<evidence type="ECO:0000313" key="6">
    <source>
        <dbReference type="EMBL" id="MBO1227697.1"/>
    </source>
</evidence>
<dbReference type="SUPFAM" id="SSF46785">
    <property type="entry name" value="Winged helix' DNA-binding domain"/>
    <property type="match status" value="1"/>
</dbReference>
<dbReference type="PANTHER" id="PTHR30126">
    <property type="entry name" value="HTH-TYPE TRANSCRIPTIONAL REGULATOR"/>
    <property type="match status" value="1"/>
</dbReference>
<dbReference type="GO" id="GO:0003700">
    <property type="term" value="F:DNA-binding transcription factor activity"/>
    <property type="evidence" value="ECO:0007669"/>
    <property type="project" value="InterPro"/>
</dbReference>
<dbReference type="RefSeq" id="WP_107644015.1">
    <property type="nucleotide sequence ID" value="NZ_CANMJG010000002.1"/>
</dbReference>
<dbReference type="AlphaFoldDB" id="A0A2T4SCS9"/>
<reference evidence="6 9" key="3">
    <citation type="submission" date="2021-03" db="EMBL/GenBank/DDBJ databases">
        <title>Staphylococci and Mammaliicocci in bats.</title>
        <authorList>
            <person name="Fountain K."/>
        </authorList>
    </citation>
    <scope>NUCLEOTIDE SEQUENCE [LARGE SCALE GENOMIC DNA]</scope>
    <source>
        <strain evidence="6 9">18_1_E_SW</strain>
    </source>
</reference>
<dbReference type="PRINTS" id="PR00039">
    <property type="entry name" value="HTHLYSR"/>
</dbReference>
<comment type="caution">
    <text evidence="7">The sequence shown here is derived from an EMBL/GenBank/DDBJ whole genome shotgun (WGS) entry which is preliminary data.</text>
</comment>
<dbReference type="Proteomes" id="UP000240400">
    <property type="component" value="Unassembled WGS sequence"/>
</dbReference>
<reference evidence="7" key="2">
    <citation type="submission" date="2018-03" db="EMBL/GenBank/DDBJ databases">
        <authorList>
            <person name="Keele B.F."/>
        </authorList>
    </citation>
    <scope>NUCLEOTIDE SEQUENCE</scope>
    <source>
        <strain evidence="7">SNUC 4337</strain>
    </source>
</reference>
<feature type="domain" description="HTH lysR-type" evidence="5">
    <location>
        <begin position="1"/>
        <end position="58"/>
    </location>
</feature>
<keyword evidence="9" id="KW-1185">Reference proteome</keyword>
<dbReference type="SUPFAM" id="SSF53850">
    <property type="entry name" value="Periplasmic binding protein-like II"/>
    <property type="match status" value="1"/>
</dbReference>
<accession>A0A2T4SCS9</accession>
<dbReference type="InterPro" id="IPR005119">
    <property type="entry name" value="LysR_subst-bd"/>
</dbReference>
<dbReference type="Pfam" id="PF03466">
    <property type="entry name" value="LysR_substrate"/>
    <property type="match status" value="1"/>
</dbReference>
<evidence type="ECO:0000313" key="7">
    <source>
        <dbReference type="EMBL" id="PTK60153.1"/>
    </source>
</evidence>
<evidence type="ECO:0000313" key="9">
    <source>
        <dbReference type="Proteomes" id="UP000664081"/>
    </source>
</evidence>
<dbReference type="PROSITE" id="PS50931">
    <property type="entry name" value="HTH_LYSR"/>
    <property type="match status" value="1"/>
</dbReference>
<keyword evidence="4" id="KW-0804">Transcription</keyword>
<dbReference type="InterPro" id="IPR036390">
    <property type="entry name" value="WH_DNA-bd_sf"/>
</dbReference>
<dbReference type="GO" id="GO:0000976">
    <property type="term" value="F:transcription cis-regulatory region binding"/>
    <property type="evidence" value="ECO:0007669"/>
    <property type="project" value="TreeGrafter"/>
</dbReference>
<dbReference type="CDD" id="cd05466">
    <property type="entry name" value="PBP2_LTTR_substrate"/>
    <property type="match status" value="1"/>
</dbReference>
<evidence type="ECO:0000313" key="8">
    <source>
        <dbReference type="Proteomes" id="UP000240400"/>
    </source>
</evidence>
<name>A0A2T4SCS9_9STAP</name>
<dbReference type="FunFam" id="1.10.10.10:FF:000001">
    <property type="entry name" value="LysR family transcriptional regulator"/>
    <property type="match status" value="1"/>
</dbReference>
<evidence type="ECO:0000256" key="4">
    <source>
        <dbReference type="ARBA" id="ARBA00023163"/>
    </source>
</evidence>
<organism evidence="7 8">
    <name type="scientific">Staphylococcus nepalensis</name>
    <dbReference type="NCBI Taxonomy" id="214473"/>
    <lineage>
        <taxon>Bacteria</taxon>
        <taxon>Bacillati</taxon>
        <taxon>Bacillota</taxon>
        <taxon>Bacilli</taxon>
        <taxon>Bacillales</taxon>
        <taxon>Staphylococcaceae</taxon>
        <taxon>Staphylococcus</taxon>
    </lineage>
</organism>
<dbReference type="EMBL" id="JAFNLT010000009">
    <property type="protein sequence ID" value="MBO1227697.1"/>
    <property type="molecule type" value="Genomic_DNA"/>
</dbReference>
<dbReference type="EMBL" id="PZHR01000009">
    <property type="protein sequence ID" value="PTK60153.1"/>
    <property type="molecule type" value="Genomic_DNA"/>
</dbReference>
<sequence>MEFRQLITFKCIVEHGGFKEAAEQLDYAQSTITTHIKNLEEELEHELFNRLGNHVTLTHYGEKLLPYVKQLLQIYYQIEDLDDAPKGRLTIGISESLMICRIPEILEMYKKNYPKVQISLKSVAPNDIKAHLQKGVIDLALILENENWQNKLFYIEKLNTERMILAYSNSKQNLNTALYSDQFCSYQPMLKEYFKINSWDVQDSFEFQSIEAIKQCVEHGLGISIFPYFSIKKELERKQFTGEAVDVNNKGIATFLVYHQSKTLSSSEIAMIETIKACAQRWY</sequence>
<dbReference type="Gene3D" id="3.40.190.290">
    <property type="match status" value="1"/>
</dbReference>
<dbReference type="Proteomes" id="UP000664081">
    <property type="component" value="Unassembled WGS sequence"/>
</dbReference>
<evidence type="ECO:0000259" key="5">
    <source>
        <dbReference type="PROSITE" id="PS50931"/>
    </source>
</evidence>
<reference evidence="7 8" key="1">
    <citation type="journal article" date="2016" name="Front. Microbiol.">
        <title>Comprehensive Phylogenetic Analysis of Bovine Non-aureus Staphylococci Species Based on Whole-Genome Sequencing.</title>
        <authorList>
            <person name="Naushad S."/>
            <person name="Barkema H.W."/>
            <person name="Luby C."/>
            <person name="Condas L.A."/>
            <person name="Nobrega D.B."/>
            <person name="Carson D.A."/>
            <person name="De Buck J."/>
        </authorList>
    </citation>
    <scope>NUCLEOTIDE SEQUENCE [LARGE SCALE GENOMIC DNA]</scope>
    <source>
        <strain evidence="7 8">SNUC 4337</strain>
    </source>
</reference>